<reference evidence="2 3" key="1">
    <citation type="journal article" date="2023" name="J. Hered.">
        <title>Chromosome-level genome of the wood stork (Mycteria americana) provides insight into avian chromosome evolution.</title>
        <authorList>
            <person name="Flamio R. Jr."/>
            <person name="Ramstad K.M."/>
        </authorList>
    </citation>
    <scope>NUCLEOTIDE SEQUENCE [LARGE SCALE GENOMIC DNA]</scope>
    <source>
        <strain evidence="2">JAX WOST 10</strain>
    </source>
</reference>
<accession>A0AAN7PNE9</accession>
<feature type="region of interest" description="Disordered" evidence="1">
    <location>
        <begin position="1"/>
        <end position="47"/>
    </location>
</feature>
<name>A0AAN7PNE9_MYCAM</name>
<organism evidence="2 3">
    <name type="scientific">Mycteria americana</name>
    <name type="common">Wood stork</name>
    <dbReference type="NCBI Taxonomy" id="33587"/>
    <lineage>
        <taxon>Eukaryota</taxon>
        <taxon>Metazoa</taxon>
        <taxon>Chordata</taxon>
        <taxon>Craniata</taxon>
        <taxon>Vertebrata</taxon>
        <taxon>Euteleostomi</taxon>
        <taxon>Archelosauria</taxon>
        <taxon>Archosauria</taxon>
        <taxon>Dinosauria</taxon>
        <taxon>Saurischia</taxon>
        <taxon>Theropoda</taxon>
        <taxon>Coelurosauria</taxon>
        <taxon>Aves</taxon>
        <taxon>Neognathae</taxon>
        <taxon>Neoaves</taxon>
        <taxon>Aequornithes</taxon>
        <taxon>Ciconiiformes</taxon>
        <taxon>Ciconiidae</taxon>
        <taxon>Mycteria</taxon>
    </lineage>
</organism>
<feature type="compositionally biased region" description="Basic and acidic residues" evidence="1">
    <location>
        <begin position="18"/>
        <end position="27"/>
    </location>
</feature>
<gene>
    <name evidence="2" type="ORF">QYF61_000845</name>
</gene>
<protein>
    <recommendedName>
        <fullName evidence="4">Rna-directed dna polymerase from mobile element jockey-like</fullName>
    </recommendedName>
</protein>
<sequence>MKKINSIPARPSTKKKRVDGPGEKRGPGELVDFQGSPSPSPRTVHPNEQESKHLFNIFINNLDEWAACTLSRSADDTKLGGVTDRPNDCFALQKDMNKLEKWAKRNLKKFSNCKCEVWALEKNKTIHQYKLRAEWLESSFEKRTWGYGGQQVEHEPAMGLCSKEEQQPIFLGCTRRSASRLRKVILPLCSALMRHIWSTVSSSGLPST</sequence>
<dbReference type="Proteomes" id="UP001333110">
    <property type="component" value="Unassembled WGS sequence"/>
</dbReference>
<evidence type="ECO:0008006" key="4">
    <source>
        <dbReference type="Google" id="ProtNLM"/>
    </source>
</evidence>
<dbReference type="PANTHER" id="PTHR33332">
    <property type="entry name" value="REVERSE TRANSCRIPTASE DOMAIN-CONTAINING PROTEIN"/>
    <property type="match status" value="1"/>
</dbReference>
<keyword evidence="3" id="KW-1185">Reference proteome</keyword>
<dbReference type="EMBL" id="JAUNZN010000001">
    <property type="protein sequence ID" value="KAK4828788.1"/>
    <property type="molecule type" value="Genomic_DNA"/>
</dbReference>
<comment type="caution">
    <text evidence="2">The sequence shown here is derived from an EMBL/GenBank/DDBJ whole genome shotgun (WGS) entry which is preliminary data.</text>
</comment>
<evidence type="ECO:0000313" key="2">
    <source>
        <dbReference type="EMBL" id="KAK4828788.1"/>
    </source>
</evidence>
<dbReference type="AlphaFoldDB" id="A0AAN7PNE9"/>
<proteinExistence type="predicted"/>
<evidence type="ECO:0000313" key="3">
    <source>
        <dbReference type="Proteomes" id="UP001333110"/>
    </source>
</evidence>
<evidence type="ECO:0000256" key="1">
    <source>
        <dbReference type="SAM" id="MobiDB-lite"/>
    </source>
</evidence>